<dbReference type="EMBL" id="CAUJNA010003306">
    <property type="protein sequence ID" value="CAJ1398652.1"/>
    <property type="molecule type" value="Genomic_DNA"/>
</dbReference>
<dbReference type="Proteomes" id="UP001178507">
    <property type="component" value="Unassembled WGS sequence"/>
</dbReference>
<dbReference type="Gene3D" id="3.90.550.20">
    <property type="match status" value="1"/>
</dbReference>
<comment type="caution">
    <text evidence="3">The sequence shown here is derived from an EMBL/GenBank/DDBJ whole genome shotgun (WGS) entry which is preliminary data.</text>
</comment>
<keyword evidence="4" id="KW-1185">Reference proteome</keyword>
<dbReference type="PANTHER" id="PTHR32385:SF15">
    <property type="entry name" value="INOSITOL PHOSPHOCERAMIDE MANNOSYLTRANSFERASE 1"/>
    <property type="match status" value="1"/>
</dbReference>
<proteinExistence type="predicted"/>
<feature type="compositionally biased region" description="Acidic residues" evidence="2">
    <location>
        <begin position="67"/>
        <end position="88"/>
    </location>
</feature>
<feature type="compositionally biased region" description="Basic and acidic residues" evidence="2">
    <location>
        <begin position="89"/>
        <end position="106"/>
    </location>
</feature>
<feature type="region of interest" description="Disordered" evidence="2">
    <location>
        <begin position="67"/>
        <end position="121"/>
    </location>
</feature>
<evidence type="ECO:0008006" key="5">
    <source>
        <dbReference type="Google" id="ProtNLM"/>
    </source>
</evidence>
<dbReference type="GO" id="GO:0000030">
    <property type="term" value="F:mannosyltransferase activity"/>
    <property type="evidence" value="ECO:0007669"/>
    <property type="project" value="TreeGrafter"/>
</dbReference>
<dbReference type="InterPro" id="IPR051706">
    <property type="entry name" value="Glycosyltransferase_domain"/>
</dbReference>
<reference evidence="3" key="1">
    <citation type="submission" date="2023-08" db="EMBL/GenBank/DDBJ databases">
        <authorList>
            <person name="Chen Y."/>
            <person name="Shah S."/>
            <person name="Dougan E. K."/>
            <person name="Thang M."/>
            <person name="Chan C."/>
        </authorList>
    </citation>
    <scope>NUCLEOTIDE SEQUENCE</scope>
</reference>
<dbReference type="GO" id="GO:0051999">
    <property type="term" value="P:mannosyl-inositol phosphorylceramide biosynthetic process"/>
    <property type="evidence" value="ECO:0007669"/>
    <property type="project" value="TreeGrafter"/>
</dbReference>
<accession>A0AA36J3Y0</accession>
<evidence type="ECO:0000313" key="3">
    <source>
        <dbReference type="EMBL" id="CAJ1398652.1"/>
    </source>
</evidence>
<dbReference type="GO" id="GO:0016020">
    <property type="term" value="C:membrane"/>
    <property type="evidence" value="ECO:0007669"/>
    <property type="project" value="GOC"/>
</dbReference>
<dbReference type="InterPro" id="IPR007577">
    <property type="entry name" value="GlycoTrfase_DXD_sugar-bd_CS"/>
</dbReference>
<dbReference type="Pfam" id="PF04488">
    <property type="entry name" value="Gly_transf_sug"/>
    <property type="match status" value="1"/>
</dbReference>
<evidence type="ECO:0000313" key="4">
    <source>
        <dbReference type="Proteomes" id="UP001178507"/>
    </source>
</evidence>
<dbReference type="PANTHER" id="PTHR32385">
    <property type="entry name" value="MANNOSYL PHOSPHORYLINOSITOL CERAMIDE SYNTHASE"/>
    <property type="match status" value="1"/>
</dbReference>
<keyword evidence="1" id="KW-0808">Transferase</keyword>
<dbReference type="InterPro" id="IPR029044">
    <property type="entry name" value="Nucleotide-diphossugar_trans"/>
</dbReference>
<dbReference type="SUPFAM" id="SSF53448">
    <property type="entry name" value="Nucleotide-diphospho-sugar transferases"/>
    <property type="match status" value="1"/>
</dbReference>
<evidence type="ECO:0000256" key="1">
    <source>
        <dbReference type="ARBA" id="ARBA00022679"/>
    </source>
</evidence>
<evidence type="ECO:0000256" key="2">
    <source>
        <dbReference type="SAM" id="MobiDB-lite"/>
    </source>
</evidence>
<name>A0AA36J3Y0_9DINO</name>
<protein>
    <recommendedName>
        <fullName evidence="5">Glycosyltransferase</fullName>
    </recommendedName>
</protein>
<gene>
    <name evidence="3" type="ORF">EVOR1521_LOCUS22387</name>
</gene>
<organism evidence="3 4">
    <name type="scientific">Effrenium voratum</name>
    <dbReference type="NCBI Taxonomy" id="2562239"/>
    <lineage>
        <taxon>Eukaryota</taxon>
        <taxon>Sar</taxon>
        <taxon>Alveolata</taxon>
        <taxon>Dinophyceae</taxon>
        <taxon>Suessiales</taxon>
        <taxon>Symbiodiniaceae</taxon>
        <taxon>Effrenium</taxon>
    </lineage>
</organism>
<dbReference type="AlphaFoldDB" id="A0AA36J3Y0"/>
<sequence>MVKFKGRKCGCLPRGQEAAMLTLLLMSLLSLWRLWRSNAHSVLDDAAQPVRKFSWVAKDGIPVELALEEAEGDETDEDEDEEELEGELQEAKEPSEARPKHPERRAGAAGSSHAEEKTEGADKPCNMFTLWEYPNGAPEYVRLNVESWRRHSHGRCGEPIFLSDANIRKYIPDLPQEYFKLPYQACKSDVVRYAVIYHNGGIYMDTDFLVQEDLDPVIDLMDRDLISYSGMNPRGKECPADFSSNFLAGRKGSTFHKKVYDAQIEKMQKHCPASQKGKTVNGREVFCCFKEKDVKCDVPWAAIGEGVSHGVLRRMKADGEDFTSYCFAGDHSFVPFEIEGVLQHTPLLTDALERFEKNHVKNPLGRIAYHLFNSMTSLQTWSCKRLSNNDSFVGNLYVRSFTRGAGNKIVTGSAAQAFLEKYPQFKEQTRSQAVVPCLKKNPFAQLESMAPPAGPISDKCNIFSIAESDPSAAFDLNVDSWRRHTEELCNAPVMVNDSNVKSLLPDLPEEYFRLPGAQEKLDLIRHGLIYHHGGMVLQGDVVFLRDMSKVVQKIELHDLVSSSERRSGQATACGDSWQILFTAGKRGSRFHGAAWHFAKELVTKHCPLSDKEKEKVCCFDDKRLNCHIPGGALGESFSSRLKQEYEGDEQVLLLLRSRVFSTCDVSASPRSHASDGRG</sequence>